<evidence type="ECO:0000313" key="3">
    <source>
        <dbReference type="Proteomes" id="UP000266313"/>
    </source>
</evidence>
<keyword evidence="3" id="KW-1185">Reference proteome</keyword>
<keyword evidence="1" id="KW-1133">Transmembrane helix</keyword>
<protein>
    <submittedName>
        <fullName evidence="2">Uncharacterized protein</fullName>
    </submittedName>
</protein>
<accession>A0A250KP18</accession>
<dbReference type="OrthoDB" id="9798415at2"/>
<name>A0A250KP18_9GAMM</name>
<feature type="transmembrane region" description="Helical" evidence="1">
    <location>
        <begin position="18"/>
        <end position="37"/>
    </location>
</feature>
<dbReference type="KEGG" id="mmai:sS8_1326"/>
<gene>
    <name evidence="2" type="ORF">sS8_1326</name>
</gene>
<organism evidence="2 3">
    <name type="scientific">Methylocaldum marinum</name>
    <dbReference type="NCBI Taxonomy" id="1432792"/>
    <lineage>
        <taxon>Bacteria</taxon>
        <taxon>Pseudomonadati</taxon>
        <taxon>Pseudomonadota</taxon>
        <taxon>Gammaproteobacteria</taxon>
        <taxon>Methylococcales</taxon>
        <taxon>Methylococcaceae</taxon>
        <taxon>Methylocaldum</taxon>
    </lineage>
</organism>
<evidence type="ECO:0000313" key="2">
    <source>
        <dbReference type="EMBL" id="BBA33286.1"/>
    </source>
</evidence>
<dbReference type="AlphaFoldDB" id="A0A250KP18"/>
<dbReference type="RefSeq" id="WP_119628914.1">
    <property type="nucleotide sequence ID" value="NZ_AP017928.1"/>
</dbReference>
<keyword evidence="1" id="KW-0812">Transmembrane</keyword>
<sequence>MEYLALAQFFASARGVDVFWSPLAITVIGGLIVALVLKKEGSKDTSRSGGLSLSDIRALIEAELAKQKYANQPVAPQQIPRSQRRNGDEEGVVWGGVITLVFLAVFYARNQAAVLDYSVKSPPAKPGAYWVSASKAP</sequence>
<proteinExistence type="predicted"/>
<feature type="transmembrane region" description="Helical" evidence="1">
    <location>
        <begin position="91"/>
        <end position="108"/>
    </location>
</feature>
<dbReference type="Proteomes" id="UP000266313">
    <property type="component" value="Chromosome"/>
</dbReference>
<keyword evidence="1" id="KW-0472">Membrane</keyword>
<reference evidence="2 3" key="1">
    <citation type="submission" date="2016-12" db="EMBL/GenBank/DDBJ databases">
        <title>Genome sequencing of Methylocaldum marinum.</title>
        <authorList>
            <person name="Takeuchi M."/>
            <person name="Kamagata Y."/>
            <person name="Hiraoka S."/>
            <person name="Oshima K."/>
            <person name="Hattori M."/>
            <person name="Iwasaki W."/>
        </authorList>
    </citation>
    <scope>NUCLEOTIDE SEQUENCE [LARGE SCALE GENOMIC DNA]</scope>
    <source>
        <strain evidence="2 3">S8</strain>
    </source>
</reference>
<dbReference type="EMBL" id="AP017928">
    <property type="protein sequence ID" value="BBA33286.1"/>
    <property type="molecule type" value="Genomic_DNA"/>
</dbReference>
<evidence type="ECO:0000256" key="1">
    <source>
        <dbReference type="SAM" id="Phobius"/>
    </source>
</evidence>